<sequence length="283" mass="32091">MDCRKRHLRGNLTKDADCSFSIWCSGRDTSQVKLVSLQAARDGALLVTGQGISTFRYEEPVVTPYLYPVYRQRRSFSGTIGHGPLRSLNGAELLEGVREDSITGKHQSFMRVTAKHSNQDRTPLQLAAELDVRKLQSTTNMFLLVVRGSPIAPHESQFTVSKDENLNQRRRIYLDGHDGESETLVFKVYNHGVGVRMQPHEIVDADDAIRDANWIIAPREWKTFNKGQFQQYEVKVKFPRNRVPNYTYVYTSIAGNKSRTVRDRTDVRAQGQAASARASPFTT</sequence>
<dbReference type="AlphaFoldDB" id="A0AAF3EGM3"/>
<protein>
    <submittedName>
        <fullName evidence="3">Uncharacterized protein</fullName>
    </submittedName>
</protein>
<name>A0AAF3EGM3_9BILA</name>
<keyword evidence="2" id="KW-1185">Reference proteome</keyword>
<evidence type="ECO:0000313" key="3">
    <source>
        <dbReference type="WBParaSite" id="MBELARI_LOCUS13115"/>
    </source>
</evidence>
<evidence type="ECO:0000256" key="1">
    <source>
        <dbReference type="SAM" id="MobiDB-lite"/>
    </source>
</evidence>
<feature type="region of interest" description="Disordered" evidence="1">
    <location>
        <begin position="261"/>
        <end position="283"/>
    </location>
</feature>
<dbReference type="Proteomes" id="UP000887575">
    <property type="component" value="Unassembled WGS sequence"/>
</dbReference>
<proteinExistence type="predicted"/>
<feature type="compositionally biased region" description="Low complexity" evidence="1">
    <location>
        <begin position="268"/>
        <end position="283"/>
    </location>
</feature>
<reference evidence="3" key="1">
    <citation type="submission" date="2024-02" db="UniProtKB">
        <authorList>
            <consortium name="WormBaseParasite"/>
        </authorList>
    </citation>
    <scope>IDENTIFICATION</scope>
</reference>
<dbReference type="WBParaSite" id="MBELARI_LOCUS13115">
    <property type="protein sequence ID" value="MBELARI_LOCUS13115"/>
    <property type="gene ID" value="MBELARI_LOCUS13115"/>
</dbReference>
<accession>A0AAF3EGM3</accession>
<evidence type="ECO:0000313" key="2">
    <source>
        <dbReference type="Proteomes" id="UP000887575"/>
    </source>
</evidence>
<organism evidence="2 3">
    <name type="scientific">Mesorhabditis belari</name>
    <dbReference type="NCBI Taxonomy" id="2138241"/>
    <lineage>
        <taxon>Eukaryota</taxon>
        <taxon>Metazoa</taxon>
        <taxon>Ecdysozoa</taxon>
        <taxon>Nematoda</taxon>
        <taxon>Chromadorea</taxon>
        <taxon>Rhabditida</taxon>
        <taxon>Rhabditina</taxon>
        <taxon>Rhabditomorpha</taxon>
        <taxon>Rhabditoidea</taxon>
        <taxon>Rhabditidae</taxon>
        <taxon>Mesorhabditinae</taxon>
        <taxon>Mesorhabditis</taxon>
    </lineage>
</organism>